<feature type="compositionally biased region" description="Polar residues" evidence="6">
    <location>
        <begin position="17"/>
        <end position="29"/>
    </location>
</feature>
<dbReference type="GO" id="GO:0048038">
    <property type="term" value="F:quinone binding"/>
    <property type="evidence" value="ECO:0007669"/>
    <property type="project" value="UniProtKB-KW"/>
</dbReference>
<feature type="region of interest" description="Disordered" evidence="6">
    <location>
        <begin position="1"/>
        <end position="108"/>
    </location>
</feature>
<evidence type="ECO:0000313" key="8">
    <source>
        <dbReference type="EMBL" id="QKG85713.1"/>
    </source>
</evidence>
<evidence type="ECO:0000313" key="9">
    <source>
        <dbReference type="Proteomes" id="UP000503088"/>
    </source>
</evidence>
<feature type="compositionally biased region" description="Basic and acidic residues" evidence="6">
    <location>
        <begin position="1"/>
        <end position="16"/>
    </location>
</feature>
<keyword evidence="9" id="KW-1185">Reference proteome</keyword>
<dbReference type="RefSeq" id="WP_173224655.1">
    <property type="nucleotide sequence ID" value="NZ_CP048104.1"/>
</dbReference>
<dbReference type="EC" id="7.1.1.-" evidence="3"/>
<dbReference type="GO" id="GO:0005886">
    <property type="term" value="C:plasma membrane"/>
    <property type="evidence" value="ECO:0007669"/>
    <property type="project" value="UniProtKB-SubCell"/>
</dbReference>
<dbReference type="Gene3D" id="3.30.460.80">
    <property type="entry name" value="NADH:ubiquinone oxidoreductase, 30kDa subunit"/>
    <property type="match status" value="1"/>
</dbReference>
<dbReference type="EMBL" id="CP048104">
    <property type="protein sequence ID" value="QKG85713.1"/>
    <property type="molecule type" value="Genomic_DNA"/>
</dbReference>
<reference evidence="8 9" key="1">
    <citation type="submission" date="2020-01" db="EMBL/GenBank/DDBJ databases">
        <authorList>
            <person name="Gulvik C.A."/>
            <person name="Batra D.G."/>
        </authorList>
    </citation>
    <scope>NUCLEOTIDE SEQUENCE [LARGE SCALE GENOMIC DNA]</scope>
    <source>
        <strain evidence="8 9">W9323</strain>
    </source>
</reference>
<dbReference type="NCBIfam" id="TIGR01961">
    <property type="entry name" value="NuoC_fam"/>
    <property type="match status" value="1"/>
</dbReference>
<evidence type="ECO:0000256" key="2">
    <source>
        <dbReference type="ARBA" id="ARBA00022448"/>
    </source>
</evidence>
<gene>
    <name evidence="3" type="primary">nuoC</name>
    <name evidence="8" type="ORF">GXN76_15470</name>
</gene>
<keyword evidence="2 3" id="KW-0813">Transport</keyword>
<dbReference type="PANTHER" id="PTHR10884:SF14">
    <property type="entry name" value="NADH DEHYDROGENASE [UBIQUINONE] IRON-SULFUR PROTEIN 3, MITOCHONDRIAL"/>
    <property type="match status" value="1"/>
</dbReference>
<comment type="function">
    <text evidence="3">NDH-1 shuttles electrons from NADH, via FMN and iron-sulfur (Fe-S) centers, to quinones in the respiratory chain. The immediate electron acceptor for the enzyme in this species is believed to be a menaquinone. Couples the redox reaction to proton translocation (for every two electrons transferred, four hydrogen ions are translocated across the cytoplasmic membrane), and thus conserves the redox energy in a proton gradient.</text>
</comment>
<evidence type="ECO:0000256" key="6">
    <source>
        <dbReference type="SAM" id="MobiDB-lite"/>
    </source>
</evidence>
<dbReference type="KEGG" id="kpul:GXN76_15470"/>
<feature type="compositionally biased region" description="Basic and acidic residues" evidence="6">
    <location>
        <begin position="42"/>
        <end position="56"/>
    </location>
</feature>
<proteinExistence type="inferred from homology"/>
<dbReference type="PROSITE" id="PS00542">
    <property type="entry name" value="COMPLEX1_30K"/>
    <property type="match status" value="1"/>
</dbReference>
<dbReference type="Proteomes" id="UP000503088">
    <property type="component" value="Chromosome"/>
</dbReference>
<dbReference type="AlphaFoldDB" id="A0A7D4BXU7"/>
<keyword evidence="3" id="KW-0472">Membrane</keyword>
<protein>
    <recommendedName>
        <fullName evidence="3">NADH-quinone oxidoreductase subunit C</fullName>
        <ecNumber evidence="3">7.1.1.-</ecNumber>
    </recommendedName>
    <alternativeName>
        <fullName evidence="3">NADH dehydrogenase I subunit C</fullName>
    </alternativeName>
    <alternativeName>
        <fullName evidence="3">NDH-1 subunit C</fullName>
    </alternativeName>
</protein>
<keyword evidence="3 4" id="KW-0520">NAD</keyword>
<dbReference type="GO" id="GO:0008137">
    <property type="term" value="F:NADH dehydrogenase (ubiquinone) activity"/>
    <property type="evidence" value="ECO:0007669"/>
    <property type="project" value="InterPro"/>
</dbReference>
<dbReference type="InterPro" id="IPR037232">
    <property type="entry name" value="NADH_quin_OxRdtase_su_C/D-like"/>
</dbReference>
<comment type="similarity">
    <text evidence="1 3 4">Belongs to the complex I 30 kDa subunit family.</text>
</comment>
<organism evidence="8 9">
    <name type="scientific">Kroppenstedtia pulmonis</name>
    <dbReference type="NCBI Taxonomy" id="1380685"/>
    <lineage>
        <taxon>Bacteria</taxon>
        <taxon>Bacillati</taxon>
        <taxon>Bacillota</taxon>
        <taxon>Bacilli</taxon>
        <taxon>Bacillales</taxon>
        <taxon>Thermoactinomycetaceae</taxon>
        <taxon>Kroppenstedtia</taxon>
    </lineage>
</organism>
<accession>A0A7D4BXU7</accession>
<keyword evidence="3 4" id="KW-1278">Translocase</keyword>
<dbReference type="SUPFAM" id="SSF143243">
    <property type="entry name" value="Nqo5-like"/>
    <property type="match status" value="1"/>
</dbReference>
<dbReference type="GO" id="GO:0050136">
    <property type="term" value="F:NADH dehydrogenase (quinone) (non-electrogenic) activity"/>
    <property type="evidence" value="ECO:0007669"/>
    <property type="project" value="UniProtKB-UniRule"/>
</dbReference>
<dbReference type="PANTHER" id="PTHR10884">
    <property type="entry name" value="NADH DEHYDROGENASE UBIQUINONE IRON-SULFUR PROTEIN 3"/>
    <property type="match status" value="1"/>
</dbReference>
<feature type="compositionally biased region" description="Low complexity" evidence="6">
    <location>
        <begin position="68"/>
        <end position="86"/>
    </location>
</feature>
<comment type="subunit">
    <text evidence="3">NDH-1 is composed of 14 different subunits. Subunits NuoB, C, D, E, F, and G constitute the peripheral sector of the complex.</text>
</comment>
<evidence type="ECO:0000259" key="7">
    <source>
        <dbReference type="Pfam" id="PF00329"/>
    </source>
</evidence>
<comment type="subcellular location">
    <subcellularLocation>
        <location evidence="3">Cell membrane</location>
        <topology evidence="3">Peripheral membrane protein</topology>
        <orientation evidence="3">Cytoplasmic side</orientation>
    </subcellularLocation>
</comment>
<dbReference type="InterPro" id="IPR020396">
    <property type="entry name" value="NADH_UbQ_OxRdtase_CS"/>
</dbReference>
<dbReference type="Pfam" id="PF00329">
    <property type="entry name" value="Complex1_30kDa"/>
    <property type="match status" value="1"/>
</dbReference>
<evidence type="ECO:0000256" key="4">
    <source>
        <dbReference type="RuleBase" id="RU003456"/>
    </source>
</evidence>
<name>A0A7D4BXU7_9BACL</name>
<keyword evidence="3" id="KW-1003">Cell membrane</keyword>
<evidence type="ECO:0000256" key="1">
    <source>
        <dbReference type="ARBA" id="ARBA00007569"/>
    </source>
</evidence>
<sequence>MTERRHQEKSSEKQDEASPTDTGEASQDQKAAMMPETADSPSKGDDSQSKIGKAPEKASPQETGTTDAAAKAKAAAAAKQKAAAAKRPVRRKKKEEPLEPSPKQPWLDQLVKQIDTTFGKNTVEESYINRPNDHLPSLVIKNERWREVARFLHDEENLAFDYLQNLSGVDYEEHMEGVYHLYSLNKRHALCVRVKTERENPQIPSVSEIWSGANWNEREAFDLLGIRFTDHPDLRRILMSDDWVGYPLRKDYEPYDGEV</sequence>
<feature type="domain" description="NADH:ubiquinone oxidoreductase 30kDa subunit" evidence="7">
    <location>
        <begin position="139"/>
        <end position="253"/>
    </location>
</feature>
<dbReference type="InterPro" id="IPR001268">
    <property type="entry name" value="NADH_UbQ_OxRdtase_30kDa_su"/>
</dbReference>
<evidence type="ECO:0000256" key="3">
    <source>
        <dbReference type="HAMAP-Rule" id="MF_01357"/>
    </source>
</evidence>
<comment type="catalytic activity">
    <reaction evidence="3 5">
        <text>a quinone + NADH + 5 H(+)(in) = a quinol + NAD(+) + 4 H(+)(out)</text>
        <dbReference type="Rhea" id="RHEA:57888"/>
        <dbReference type="ChEBI" id="CHEBI:15378"/>
        <dbReference type="ChEBI" id="CHEBI:24646"/>
        <dbReference type="ChEBI" id="CHEBI:57540"/>
        <dbReference type="ChEBI" id="CHEBI:57945"/>
        <dbReference type="ChEBI" id="CHEBI:132124"/>
    </reaction>
</comment>
<keyword evidence="3 5" id="KW-0874">Quinone</keyword>
<dbReference type="HAMAP" id="MF_01357">
    <property type="entry name" value="NDH1_NuoC"/>
    <property type="match status" value="1"/>
</dbReference>
<dbReference type="InterPro" id="IPR010218">
    <property type="entry name" value="NADH_DH_suC"/>
</dbReference>
<evidence type="ECO:0000256" key="5">
    <source>
        <dbReference type="RuleBase" id="RU003582"/>
    </source>
</evidence>